<evidence type="ECO:0000313" key="5">
    <source>
        <dbReference type="EMBL" id="MCH6163718.1"/>
    </source>
</evidence>
<comment type="caution">
    <text evidence="5">The sequence shown here is derived from an EMBL/GenBank/DDBJ whole genome shotgun (WGS) entry which is preliminary data.</text>
</comment>
<evidence type="ECO:0000256" key="2">
    <source>
        <dbReference type="ARBA" id="ARBA00022643"/>
    </source>
</evidence>
<organism evidence="5 6">
    <name type="scientific">Streptomyces marispadix</name>
    <dbReference type="NCBI Taxonomy" id="2922868"/>
    <lineage>
        <taxon>Bacteria</taxon>
        <taxon>Bacillati</taxon>
        <taxon>Actinomycetota</taxon>
        <taxon>Actinomycetes</taxon>
        <taxon>Kitasatosporales</taxon>
        <taxon>Streptomycetaceae</taxon>
        <taxon>Streptomyces</taxon>
    </lineage>
</organism>
<keyword evidence="2" id="KW-0288">FMN</keyword>
<dbReference type="EMBL" id="JAKWJU010000002">
    <property type="protein sequence ID" value="MCH6163718.1"/>
    <property type="molecule type" value="Genomic_DNA"/>
</dbReference>
<evidence type="ECO:0000256" key="3">
    <source>
        <dbReference type="ARBA" id="ARBA00023002"/>
    </source>
</evidence>
<keyword evidence="6" id="KW-1185">Reference proteome</keyword>
<gene>
    <name evidence="5" type="primary">ssuE</name>
    <name evidence="5" type="ORF">MMA15_25965</name>
</gene>
<dbReference type="PANTHER" id="PTHR43408">
    <property type="entry name" value="FMN REDUCTASE (NADPH)"/>
    <property type="match status" value="1"/>
</dbReference>
<reference evidence="5" key="1">
    <citation type="submission" date="2022-03" db="EMBL/GenBank/DDBJ databases">
        <authorList>
            <person name="Santos J.D.N."/>
            <person name="Kallscheuer N."/>
            <person name="Jogler C."/>
            <person name="Lage O.M."/>
        </authorList>
    </citation>
    <scope>NUCLEOTIDE SEQUENCE</scope>
    <source>
        <strain evidence="5">M600PL45_2</strain>
    </source>
</reference>
<dbReference type="InterPro" id="IPR020048">
    <property type="entry name" value="NADPH-dep_FMN_reduc_SsuE"/>
</dbReference>
<evidence type="ECO:0000313" key="6">
    <source>
        <dbReference type="Proteomes" id="UP001166784"/>
    </source>
</evidence>
<dbReference type="Pfam" id="PF03358">
    <property type="entry name" value="FMN_red"/>
    <property type="match status" value="1"/>
</dbReference>
<dbReference type="EC" id="1.5.1.38" evidence="5"/>
<name>A0ABS9T5L1_9ACTN</name>
<dbReference type="SUPFAM" id="SSF52218">
    <property type="entry name" value="Flavoproteins"/>
    <property type="match status" value="1"/>
</dbReference>
<dbReference type="Gene3D" id="3.40.50.360">
    <property type="match status" value="1"/>
</dbReference>
<accession>A0ABS9T5L1</accession>
<dbReference type="NCBIfam" id="TIGR03567">
    <property type="entry name" value="FMN_reduc_SsuE"/>
    <property type="match status" value="1"/>
</dbReference>
<dbReference type="InterPro" id="IPR005025">
    <property type="entry name" value="FMN_Rdtase-like_dom"/>
</dbReference>
<protein>
    <submittedName>
        <fullName evidence="5">NADPH-dependent FMN reductase</fullName>
        <ecNumber evidence="5">1.5.1.38</ecNumber>
    </submittedName>
</protein>
<reference evidence="5" key="2">
    <citation type="journal article" date="2023" name="Int. J. Syst. Evol. Microbiol.">
        <title>Streptomyces marispadix sp. nov., isolated from marine beach sediment of the Northern Coast of Portugal.</title>
        <authorList>
            <person name="dos Santos J.D.N."/>
            <person name="Vitorino I.R."/>
            <person name="Kallscheuer N."/>
            <person name="Srivastava A."/>
            <person name="Krautwurst S."/>
            <person name="Marz M."/>
            <person name="Jogler C."/>
            <person name="Lobo Da Cunha A."/>
            <person name="Catita J."/>
            <person name="Goncalves H."/>
            <person name="Gonzalez I."/>
            <person name="Reyes F."/>
            <person name="Lage O.M."/>
        </authorList>
    </citation>
    <scope>NUCLEOTIDE SEQUENCE</scope>
    <source>
        <strain evidence="5">M600PL45_2</strain>
    </source>
</reference>
<dbReference type="GO" id="GO:0052873">
    <property type="term" value="F:FMN reductase (NADPH) activity"/>
    <property type="evidence" value="ECO:0007669"/>
    <property type="project" value="UniProtKB-EC"/>
</dbReference>
<dbReference type="RefSeq" id="WP_241062586.1">
    <property type="nucleotide sequence ID" value="NZ_JAKWJU010000002.1"/>
</dbReference>
<dbReference type="PANTHER" id="PTHR43408:SF1">
    <property type="entry name" value="FMN REDUCTASE (NADPH)"/>
    <property type="match status" value="1"/>
</dbReference>
<dbReference type="Proteomes" id="UP001166784">
    <property type="component" value="Unassembled WGS sequence"/>
</dbReference>
<evidence type="ECO:0000259" key="4">
    <source>
        <dbReference type="Pfam" id="PF03358"/>
    </source>
</evidence>
<dbReference type="InterPro" id="IPR029039">
    <property type="entry name" value="Flavoprotein-like_sf"/>
</dbReference>
<keyword evidence="1" id="KW-0285">Flavoprotein</keyword>
<proteinExistence type="predicted"/>
<keyword evidence="3 5" id="KW-0560">Oxidoreductase</keyword>
<dbReference type="InterPro" id="IPR051814">
    <property type="entry name" value="NAD(P)H-dep_FMN_reductase"/>
</dbReference>
<feature type="domain" description="NADPH-dependent FMN reductase-like" evidence="4">
    <location>
        <begin position="3"/>
        <end position="142"/>
    </location>
</feature>
<evidence type="ECO:0000256" key="1">
    <source>
        <dbReference type="ARBA" id="ARBA00022630"/>
    </source>
</evidence>
<sequence>MPNVLTLSGSPSARSRTSSLVRHVGRLLTDEHHDVRHIAVRDLPPEPLLAGNAAHPAIREVVEAVDWADALVVGTPVYKAAYSGLLKTLLDLLPQFALAGKTVLPLATGGSTAHVLAIDYALRPVLTSLGTDNVLRGWFVLDRHVSPDAPETEGSGVVAAEAADGVTETVDRLLDSLAASPPAAVAARPGLAPAV</sequence>